<dbReference type="GO" id="GO:0007165">
    <property type="term" value="P:signal transduction"/>
    <property type="evidence" value="ECO:0007669"/>
    <property type="project" value="UniProtKB-KW"/>
</dbReference>
<keyword evidence="5" id="KW-1185">Reference proteome</keyword>
<feature type="coiled-coil region" evidence="2">
    <location>
        <begin position="258"/>
        <end position="303"/>
    </location>
</feature>
<gene>
    <name evidence="4" type="ORF">M72_08591</name>
</gene>
<dbReference type="OrthoDB" id="2032507at2"/>
<keyword evidence="1" id="KW-0807">Transducer</keyword>
<sequence>MFGKKKQKQETLVRMRNLAQLDEGFFAHMKDGKDMFDATAREIRETYQQLGAGITQIQENIKEASQMAADNGEKEQELTGQLASYQEQEVQSSEKREQMLQNFAQIEQEMAQLVEENKHFTTPSKFLNEFPVALKAENEKTREELEKMQDCGKQMGVLALNAAIEAGRMGEGGKQFVTAAETIRVSAGTYDELIDQAHKRLADSDERIAELEEQVHRMVTLLKENNVAMTKLMKSCQEAARQAQEWNRLKPCPNFKEMENQIVVLRNADEEIAKSEERNRMQMEDFTEEMESQKKNFDELLQSMETVYRHAAERKK</sequence>
<dbReference type="STRING" id="301302.ERS852420_02222"/>
<evidence type="ECO:0000313" key="4">
    <source>
        <dbReference type="EMBL" id="CRL40185.1"/>
    </source>
</evidence>
<name>A0A0M6WR89_9FIRM</name>
<dbReference type="Gene3D" id="1.10.287.950">
    <property type="entry name" value="Methyl-accepting chemotaxis protein"/>
    <property type="match status" value="1"/>
</dbReference>
<dbReference type="RefSeq" id="WP_055068186.1">
    <property type="nucleotide sequence ID" value="NZ_CP173697.1"/>
</dbReference>
<dbReference type="Proteomes" id="UP000049979">
    <property type="component" value="Unassembled WGS sequence"/>
</dbReference>
<keyword evidence="2" id="KW-0175">Coiled coil</keyword>
<evidence type="ECO:0000313" key="5">
    <source>
        <dbReference type="Proteomes" id="UP000049979"/>
    </source>
</evidence>
<evidence type="ECO:0000259" key="3">
    <source>
        <dbReference type="PROSITE" id="PS50111"/>
    </source>
</evidence>
<dbReference type="InterPro" id="IPR004089">
    <property type="entry name" value="MCPsignal_dom"/>
</dbReference>
<organism evidence="4 5">
    <name type="scientific">Roseburia faecis</name>
    <dbReference type="NCBI Taxonomy" id="301302"/>
    <lineage>
        <taxon>Bacteria</taxon>
        <taxon>Bacillati</taxon>
        <taxon>Bacillota</taxon>
        <taxon>Clostridia</taxon>
        <taxon>Lachnospirales</taxon>
        <taxon>Lachnospiraceae</taxon>
        <taxon>Roseburia</taxon>
    </lineage>
</organism>
<dbReference type="AlphaFoldDB" id="A0A0M6WR89"/>
<dbReference type="PROSITE" id="PS50111">
    <property type="entry name" value="CHEMOTAXIS_TRANSDUC_2"/>
    <property type="match status" value="1"/>
</dbReference>
<feature type="coiled-coil region" evidence="2">
    <location>
        <begin position="194"/>
        <end position="221"/>
    </location>
</feature>
<dbReference type="GO" id="GO:0016020">
    <property type="term" value="C:membrane"/>
    <property type="evidence" value="ECO:0007669"/>
    <property type="project" value="InterPro"/>
</dbReference>
<dbReference type="SUPFAM" id="SSF58104">
    <property type="entry name" value="Methyl-accepting chemotaxis protein (MCP) signaling domain"/>
    <property type="match status" value="1"/>
</dbReference>
<accession>A0A0M6WR89</accession>
<evidence type="ECO:0000256" key="2">
    <source>
        <dbReference type="SAM" id="Coils"/>
    </source>
</evidence>
<protein>
    <recommendedName>
        <fullName evidence="3">Methyl-accepting transducer domain-containing protein</fullName>
    </recommendedName>
</protein>
<reference evidence="5" key="1">
    <citation type="submission" date="2015-05" db="EMBL/GenBank/DDBJ databases">
        <authorList>
            <consortium name="Pathogen Informatics"/>
        </authorList>
    </citation>
    <scope>NUCLEOTIDE SEQUENCE [LARGE SCALE GENOMIC DNA]</scope>
    <source>
        <strain evidence="5">M72</strain>
    </source>
</reference>
<evidence type="ECO:0000256" key="1">
    <source>
        <dbReference type="PROSITE-ProRule" id="PRU00284"/>
    </source>
</evidence>
<proteinExistence type="predicted"/>
<dbReference type="EMBL" id="CVRR01000033">
    <property type="protein sequence ID" value="CRL40185.1"/>
    <property type="molecule type" value="Genomic_DNA"/>
</dbReference>
<feature type="domain" description="Methyl-accepting transducer" evidence="3">
    <location>
        <begin position="39"/>
        <end position="287"/>
    </location>
</feature>